<dbReference type="EnsemblPlants" id="EMT22250">
    <property type="protein sequence ID" value="EMT22250"/>
    <property type="gene ID" value="F775_21044"/>
</dbReference>
<dbReference type="GO" id="GO:0003700">
    <property type="term" value="F:DNA-binding transcription factor activity"/>
    <property type="evidence" value="ECO:0007669"/>
    <property type="project" value="InterPro"/>
</dbReference>
<comment type="subcellular location">
    <subcellularLocation>
        <location evidence="1">Nucleus</location>
    </subcellularLocation>
</comment>
<sequence length="254" mass="28744">MGRLGKFEIKRIEDATSRQVSYSKRRSGIMKKARELAVLCDAQVAVVMLSSTGKHHHFCSDGAEYARNQLTPCICLAACIKGIFDRYQQATGTSLWTEQYENMQRTLSRLKSINRNLRTEIRQRMGEDLDALEFKELRGLEQNVDAALEVVRQRKYHVITRQTEIYKKKVKHSEEVYKKLQQELSMREDPAFGFMDNPAFGLMDNPVMGGWDGVAAVEMGGGGSEADMYAFHAVSSQLDLHGMAYGRSDCPLFG</sequence>
<dbReference type="SMART" id="SM00432">
    <property type="entry name" value="MADS"/>
    <property type="match status" value="1"/>
</dbReference>
<dbReference type="SUPFAM" id="SSF55455">
    <property type="entry name" value="SRF-like"/>
    <property type="match status" value="1"/>
</dbReference>
<protein>
    <submittedName>
        <fullName evidence="6">MADS-box transcription factor 16</fullName>
    </submittedName>
</protein>
<dbReference type="GO" id="GO:0000977">
    <property type="term" value="F:RNA polymerase II transcription regulatory region sequence-specific DNA binding"/>
    <property type="evidence" value="ECO:0007669"/>
    <property type="project" value="InterPro"/>
</dbReference>
<accession>M8BBM2</accession>
<dbReference type="Pfam" id="PF00319">
    <property type="entry name" value="SRF-TF"/>
    <property type="match status" value="1"/>
</dbReference>
<dbReference type="InterPro" id="IPR036879">
    <property type="entry name" value="TF_MADSbox_sf"/>
</dbReference>
<evidence type="ECO:0000256" key="3">
    <source>
        <dbReference type="ARBA" id="ARBA00023125"/>
    </source>
</evidence>
<dbReference type="PRINTS" id="PR00404">
    <property type="entry name" value="MADSDOMAIN"/>
</dbReference>
<reference evidence="6" key="1">
    <citation type="submission" date="2015-06" db="UniProtKB">
        <authorList>
            <consortium name="EnsemblPlants"/>
        </authorList>
    </citation>
    <scope>IDENTIFICATION</scope>
</reference>
<dbReference type="InterPro" id="IPR033896">
    <property type="entry name" value="MEF2-like_N"/>
</dbReference>
<proteinExistence type="predicted"/>
<dbReference type="Gene3D" id="3.40.1810.10">
    <property type="entry name" value="Transcription factor, MADS-box"/>
    <property type="match status" value="1"/>
</dbReference>
<evidence type="ECO:0000256" key="1">
    <source>
        <dbReference type="ARBA" id="ARBA00004123"/>
    </source>
</evidence>
<evidence type="ECO:0000313" key="6">
    <source>
        <dbReference type="EnsemblPlants" id="EMT22250"/>
    </source>
</evidence>
<dbReference type="InterPro" id="IPR002100">
    <property type="entry name" value="TF_MADSbox"/>
</dbReference>
<keyword evidence="4" id="KW-0804">Transcription</keyword>
<keyword evidence="2" id="KW-0805">Transcription regulation</keyword>
<dbReference type="CDD" id="cd00265">
    <property type="entry name" value="MADS_MEF2_like"/>
    <property type="match status" value="1"/>
</dbReference>
<dbReference type="GO" id="GO:0005634">
    <property type="term" value="C:nucleus"/>
    <property type="evidence" value="ECO:0007669"/>
    <property type="project" value="UniProtKB-SubCell"/>
</dbReference>
<keyword evidence="5" id="KW-0539">Nucleus</keyword>
<dbReference type="GO" id="GO:0045944">
    <property type="term" value="P:positive regulation of transcription by RNA polymerase II"/>
    <property type="evidence" value="ECO:0007669"/>
    <property type="project" value="InterPro"/>
</dbReference>
<evidence type="ECO:0000256" key="2">
    <source>
        <dbReference type="ARBA" id="ARBA00023015"/>
    </source>
</evidence>
<evidence type="ECO:0000256" key="4">
    <source>
        <dbReference type="ARBA" id="ARBA00023163"/>
    </source>
</evidence>
<dbReference type="PANTHER" id="PTHR48019">
    <property type="entry name" value="SERUM RESPONSE FACTOR HOMOLOG"/>
    <property type="match status" value="1"/>
</dbReference>
<dbReference type="PROSITE" id="PS51297">
    <property type="entry name" value="K_BOX"/>
    <property type="match status" value="1"/>
</dbReference>
<evidence type="ECO:0000256" key="5">
    <source>
        <dbReference type="ARBA" id="ARBA00023242"/>
    </source>
</evidence>
<dbReference type="AlphaFoldDB" id="M8BBM2"/>
<dbReference type="PROSITE" id="PS50066">
    <property type="entry name" value="MADS_BOX_2"/>
    <property type="match status" value="1"/>
</dbReference>
<dbReference type="GO" id="GO:0046983">
    <property type="term" value="F:protein dimerization activity"/>
    <property type="evidence" value="ECO:0007669"/>
    <property type="project" value="InterPro"/>
</dbReference>
<dbReference type="Pfam" id="PF01486">
    <property type="entry name" value="K-box"/>
    <property type="match status" value="1"/>
</dbReference>
<dbReference type="InterPro" id="IPR050142">
    <property type="entry name" value="MADS-box/MEF2_TF"/>
</dbReference>
<organism evidence="6">
    <name type="scientific">Aegilops tauschii</name>
    <name type="common">Tausch's goatgrass</name>
    <name type="synonym">Aegilops squarrosa</name>
    <dbReference type="NCBI Taxonomy" id="37682"/>
    <lineage>
        <taxon>Eukaryota</taxon>
        <taxon>Viridiplantae</taxon>
        <taxon>Streptophyta</taxon>
        <taxon>Embryophyta</taxon>
        <taxon>Tracheophyta</taxon>
        <taxon>Spermatophyta</taxon>
        <taxon>Magnoliopsida</taxon>
        <taxon>Liliopsida</taxon>
        <taxon>Poales</taxon>
        <taxon>Poaceae</taxon>
        <taxon>BOP clade</taxon>
        <taxon>Pooideae</taxon>
        <taxon>Triticodae</taxon>
        <taxon>Triticeae</taxon>
        <taxon>Triticinae</taxon>
        <taxon>Aegilops</taxon>
    </lineage>
</organism>
<name>M8BBM2_AEGTA</name>
<dbReference type="InterPro" id="IPR002487">
    <property type="entry name" value="TF_Kbox"/>
</dbReference>
<keyword evidence="3" id="KW-0238">DNA-binding</keyword>